<protein>
    <submittedName>
        <fullName evidence="3">Uncharacterized protein</fullName>
    </submittedName>
</protein>
<gene>
    <name evidence="2" type="ORF">IC006_2825</name>
    <name evidence="3" type="ORF">IC007_2839</name>
</gene>
<reference evidence="3 4" key="2">
    <citation type="journal article" date="2020" name="Int. J. Syst. Evol. Microbiol.">
        <title>Sulfuracidifex tepidarius gen. nov., sp. nov. and transfer of Sulfolobus metallicus Huber and Stetter 1992 to the genus Sulfuracidifex as Sulfuracidifex metallicus comb. nov.</title>
        <authorList>
            <person name="Itoh T."/>
            <person name="Miura T."/>
            <person name="Sakai H.D."/>
            <person name="Kato S."/>
            <person name="Ohkuma M."/>
            <person name="Takashina T."/>
        </authorList>
    </citation>
    <scope>NUCLEOTIDE SEQUENCE</scope>
    <source>
        <strain evidence="2 4">IC-006</strain>
        <strain evidence="3">IC-007</strain>
    </source>
</reference>
<evidence type="ECO:0000313" key="3">
    <source>
        <dbReference type="EMBL" id="BBG28283.1"/>
    </source>
</evidence>
<dbReference type="Proteomes" id="UP000322983">
    <property type="component" value="Chromosome"/>
</dbReference>
<organism evidence="3 5">
    <name type="scientific">Sulfuracidifex tepidarius</name>
    <dbReference type="NCBI Taxonomy" id="1294262"/>
    <lineage>
        <taxon>Archaea</taxon>
        <taxon>Thermoproteota</taxon>
        <taxon>Thermoprotei</taxon>
        <taxon>Sulfolobales</taxon>
        <taxon>Sulfolobaceae</taxon>
        <taxon>Sulfuracidifex</taxon>
    </lineage>
</organism>
<keyword evidence="1" id="KW-1133">Transmembrane helix</keyword>
<evidence type="ECO:0000256" key="1">
    <source>
        <dbReference type="SAM" id="Phobius"/>
    </source>
</evidence>
<feature type="transmembrane region" description="Helical" evidence="1">
    <location>
        <begin position="142"/>
        <end position="162"/>
    </location>
</feature>
<accession>A0A510DZB7</accession>
<evidence type="ECO:0000313" key="4">
    <source>
        <dbReference type="Proteomes" id="UP000322983"/>
    </source>
</evidence>
<dbReference type="EMBL" id="AP018929">
    <property type="protein sequence ID" value="BBG25489.1"/>
    <property type="molecule type" value="Genomic_DNA"/>
</dbReference>
<accession>A0A510E6W7</accession>
<dbReference type="KEGG" id="step:IC006_2825"/>
<keyword evidence="4" id="KW-1185">Reference proteome</keyword>
<keyword evidence="1" id="KW-0472">Membrane</keyword>
<sequence length="168" mass="18333">MIIRVGLLLLSIGIVLASLSSVSITHHYEQNISFSRSYSIDVSPLMINPELSISYKGTAEVSVEHDGRTENFTVPAFIPLSEGNYQISVLKESSHVKFVNSTLPPTKCDNSTTRLVPVNVTSNVTAKLIFSGVKTTLYGEQWTFGGIVLIVVGIIIELLNILKKGIKL</sequence>
<dbReference type="RefSeq" id="WP_149528884.1">
    <property type="nucleotide sequence ID" value="NZ_AP018929.1"/>
</dbReference>
<name>A0A510E6W7_9CREN</name>
<dbReference type="STRING" id="1294262.GCA_001316085_00781"/>
<dbReference type="AlphaFoldDB" id="A0A510E6W7"/>
<keyword evidence="1" id="KW-0812">Transmembrane</keyword>
<dbReference type="OrthoDB" id="383074at2157"/>
<reference evidence="5" key="1">
    <citation type="submission" date="2018-09" db="EMBL/GenBank/DDBJ databases">
        <title>Complete Genome Sequencing of Sulfolobus sp. JCM 16834.</title>
        <authorList>
            <person name="Kato S."/>
            <person name="Itoh T."/>
            <person name="Ohkuma M."/>
        </authorList>
    </citation>
    <scope>NUCLEOTIDE SEQUENCE [LARGE SCALE GENOMIC DNA]</scope>
    <source>
        <strain evidence="5">IC-007</strain>
    </source>
</reference>
<dbReference type="EMBL" id="AP018930">
    <property type="protein sequence ID" value="BBG28283.1"/>
    <property type="molecule type" value="Genomic_DNA"/>
</dbReference>
<dbReference type="GeneID" id="41719105"/>
<evidence type="ECO:0000313" key="2">
    <source>
        <dbReference type="EMBL" id="BBG25489.1"/>
    </source>
</evidence>
<dbReference type="Proteomes" id="UP000325030">
    <property type="component" value="Chromosome"/>
</dbReference>
<proteinExistence type="predicted"/>
<evidence type="ECO:0000313" key="5">
    <source>
        <dbReference type="Proteomes" id="UP000325030"/>
    </source>
</evidence>